<dbReference type="InterPro" id="IPR050834">
    <property type="entry name" value="Glycosyltransf_2"/>
</dbReference>
<evidence type="ECO:0000313" key="6">
    <source>
        <dbReference type="Proteomes" id="UP000255283"/>
    </source>
</evidence>
<dbReference type="PANTHER" id="PTHR43685:SF5">
    <property type="entry name" value="GLYCOSYLTRANSFERASE EPSE-RELATED"/>
    <property type="match status" value="1"/>
</dbReference>
<dbReference type="Gene3D" id="3.90.550.10">
    <property type="entry name" value="Spore Coat Polysaccharide Biosynthesis Protein SpsA, Chain A"/>
    <property type="match status" value="1"/>
</dbReference>
<evidence type="ECO:0000256" key="2">
    <source>
        <dbReference type="ARBA" id="ARBA00022676"/>
    </source>
</evidence>
<reference evidence="5 6" key="1">
    <citation type="submission" date="2018-06" db="EMBL/GenBank/DDBJ databases">
        <authorList>
            <consortium name="Pathogen Informatics"/>
            <person name="Doyle S."/>
        </authorList>
    </citation>
    <scope>NUCLEOTIDE SEQUENCE [LARGE SCALE GENOMIC DNA]</scope>
    <source>
        <strain evidence="5 6">NCTC13063</strain>
    </source>
</reference>
<dbReference type="InterPro" id="IPR001173">
    <property type="entry name" value="Glyco_trans_2-like"/>
</dbReference>
<accession>A0AAQ1ZLS6</accession>
<evidence type="ECO:0000256" key="1">
    <source>
        <dbReference type="ARBA" id="ARBA00006739"/>
    </source>
</evidence>
<dbReference type="GO" id="GO:0016757">
    <property type="term" value="F:glycosyltransferase activity"/>
    <property type="evidence" value="ECO:0007669"/>
    <property type="project" value="UniProtKB-KW"/>
</dbReference>
<keyword evidence="2" id="KW-0328">Glycosyltransferase</keyword>
<dbReference type="AlphaFoldDB" id="A0AAQ1ZLS6"/>
<proteinExistence type="inferred from homology"/>
<keyword evidence="3 5" id="KW-0808">Transferase</keyword>
<feature type="domain" description="Glycosyltransferase 2-like" evidence="4">
    <location>
        <begin position="4"/>
        <end position="169"/>
    </location>
</feature>
<dbReference type="RefSeq" id="WP_115154399.1">
    <property type="nucleotide sequence ID" value="NZ_DBFWLE010000012.1"/>
</dbReference>
<evidence type="ECO:0000256" key="3">
    <source>
        <dbReference type="ARBA" id="ARBA00022679"/>
    </source>
</evidence>
<dbReference type="SUPFAM" id="SSF53448">
    <property type="entry name" value="Nucleotide-diphospho-sugar transferases"/>
    <property type="match status" value="1"/>
</dbReference>
<sequence length="278" mass="32541">MTISVLMSVYKSERPEFLAQALKSVWEEQTCKPAQIVLIEDGPLTAGFYTVIDRYKDILGDRMCICRNETNQGLTKSLNIGLRQVTSELVARMDSDDRAAPRRFERQAAFLEQHPDIDIVGGFLQEFDTQHECLNVRHYPLTPQEARKYIVKASPLAHPAVMMRRRIFQSGLKYDERYPTSQDIQLWFDALMAGYQIANIPEVVLYFRREGDVFKRRSRAKAKNEFKIYMKGIYRMKGLMTLSYKYPIARYVFRNLPTAWVKCIYGSRLRNRVLEQKQ</sequence>
<dbReference type="InterPro" id="IPR029044">
    <property type="entry name" value="Nucleotide-diphossugar_trans"/>
</dbReference>
<organism evidence="5 6">
    <name type="scientific">Segatella buccae</name>
    <dbReference type="NCBI Taxonomy" id="28126"/>
    <lineage>
        <taxon>Bacteria</taxon>
        <taxon>Pseudomonadati</taxon>
        <taxon>Bacteroidota</taxon>
        <taxon>Bacteroidia</taxon>
        <taxon>Bacteroidales</taxon>
        <taxon>Prevotellaceae</taxon>
        <taxon>Segatella</taxon>
    </lineage>
</organism>
<dbReference type="EMBL" id="UGTJ01000002">
    <property type="protein sequence ID" value="SUB96792.1"/>
    <property type="molecule type" value="Genomic_DNA"/>
</dbReference>
<protein>
    <submittedName>
        <fullName evidence="5">Glycosyl transferase</fullName>
    </submittedName>
</protein>
<evidence type="ECO:0000259" key="4">
    <source>
        <dbReference type="Pfam" id="PF00535"/>
    </source>
</evidence>
<dbReference type="PANTHER" id="PTHR43685">
    <property type="entry name" value="GLYCOSYLTRANSFERASE"/>
    <property type="match status" value="1"/>
</dbReference>
<comment type="caution">
    <text evidence="5">The sequence shown here is derived from an EMBL/GenBank/DDBJ whole genome shotgun (WGS) entry which is preliminary data.</text>
</comment>
<dbReference type="Pfam" id="PF00535">
    <property type="entry name" value="Glycos_transf_2"/>
    <property type="match status" value="1"/>
</dbReference>
<evidence type="ECO:0000313" key="5">
    <source>
        <dbReference type="EMBL" id="SUB96792.1"/>
    </source>
</evidence>
<gene>
    <name evidence="5" type="ORF">NCTC13063_02568</name>
</gene>
<name>A0AAQ1ZLS6_9BACT</name>
<comment type="similarity">
    <text evidence="1">Belongs to the glycosyltransferase 2 family.</text>
</comment>
<dbReference type="Proteomes" id="UP000255283">
    <property type="component" value="Unassembled WGS sequence"/>
</dbReference>